<dbReference type="RefSeq" id="XP_007750165.1">
    <property type="nucleotide sequence ID" value="XM_007751975.1"/>
</dbReference>
<dbReference type="GeneID" id="19196092"/>
<reference evidence="1 2" key="1">
    <citation type="submission" date="2013-03" db="EMBL/GenBank/DDBJ databases">
        <title>The Genome Sequence of Cladophialophora psammophila CBS 110553.</title>
        <authorList>
            <consortium name="The Broad Institute Genomics Platform"/>
            <person name="Cuomo C."/>
            <person name="de Hoog S."/>
            <person name="Gorbushina A."/>
            <person name="Walker B."/>
            <person name="Young S.K."/>
            <person name="Zeng Q."/>
            <person name="Gargeya S."/>
            <person name="Fitzgerald M."/>
            <person name="Haas B."/>
            <person name="Abouelleil A."/>
            <person name="Allen A.W."/>
            <person name="Alvarado L."/>
            <person name="Arachchi H.M."/>
            <person name="Berlin A.M."/>
            <person name="Chapman S.B."/>
            <person name="Gainer-Dewar J."/>
            <person name="Goldberg J."/>
            <person name="Griggs A."/>
            <person name="Gujja S."/>
            <person name="Hansen M."/>
            <person name="Howarth C."/>
            <person name="Imamovic A."/>
            <person name="Ireland A."/>
            <person name="Larimer J."/>
            <person name="McCowan C."/>
            <person name="Murphy C."/>
            <person name="Pearson M."/>
            <person name="Poon T.W."/>
            <person name="Priest M."/>
            <person name="Roberts A."/>
            <person name="Saif S."/>
            <person name="Shea T."/>
            <person name="Sisk P."/>
            <person name="Sykes S."/>
            <person name="Wortman J."/>
            <person name="Nusbaum C."/>
            <person name="Birren B."/>
        </authorList>
    </citation>
    <scope>NUCLEOTIDE SEQUENCE [LARGE SCALE GENOMIC DNA]</scope>
    <source>
        <strain evidence="1 2">CBS 110553</strain>
    </source>
</reference>
<dbReference type="HOGENOM" id="CLU_095747_0_0_1"/>
<proteinExistence type="predicted"/>
<sequence>MDQQDFALASKPWGQALSTAAQEASHGLLKPLNGCDYHLYFRRAGEDAEKLAEALFKLQANPDANEIIQFIIRTNIEVLRGLQEVCHDHFNVVRKKAIDVIQVDVEYSGKYKKYNKAQVRKFVEEVCGASDEQQRWVNILGLEINVSEIALKRLSIAKEAAGLVHKKRAETISDEEAQALEDLYIEFQSWRAVLLRWVLQLNKLTGNGDFLRRHRNELWDIVDSELEG</sequence>
<dbReference type="AlphaFoldDB" id="W9W6C0"/>
<comment type="caution">
    <text evidence="1">The sequence shown here is derived from an EMBL/GenBank/DDBJ whole genome shotgun (WGS) entry which is preliminary data.</text>
</comment>
<organism evidence="1 2">
    <name type="scientific">Cladophialophora psammophila CBS 110553</name>
    <dbReference type="NCBI Taxonomy" id="1182543"/>
    <lineage>
        <taxon>Eukaryota</taxon>
        <taxon>Fungi</taxon>
        <taxon>Dikarya</taxon>
        <taxon>Ascomycota</taxon>
        <taxon>Pezizomycotina</taxon>
        <taxon>Eurotiomycetes</taxon>
        <taxon>Chaetothyriomycetidae</taxon>
        <taxon>Chaetothyriales</taxon>
        <taxon>Herpotrichiellaceae</taxon>
        <taxon>Cladophialophora</taxon>
    </lineage>
</organism>
<evidence type="ECO:0000313" key="2">
    <source>
        <dbReference type="Proteomes" id="UP000019471"/>
    </source>
</evidence>
<dbReference type="OrthoDB" id="4821403at2759"/>
<name>W9W6C0_9EURO</name>
<evidence type="ECO:0000313" key="1">
    <source>
        <dbReference type="EMBL" id="EXJ63642.1"/>
    </source>
</evidence>
<accession>W9W6C0</accession>
<keyword evidence="2" id="KW-1185">Reference proteome</keyword>
<dbReference type="EMBL" id="AMGX01000025">
    <property type="protein sequence ID" value="EXJ63642.1"/>
    <property type="molecule type" value="Genomic_DNA"/>
</dbReference>
<gene>
    <name evidence="1" type="ORF">A1O5_11403</name>
</gene>
<dbReference type="Proteomes" id="UP000019471">
    <property type="component" value="Unassembled WGS sequence"/>
</dbReference>
<protein>
    <submittedName>
        <fullName evidence="1">Uncharacterized protein</fullName>
    </submittedName>
</protein>